<evidence type="ECO:0000313" key="2">
    <source>
        <dbReference type="EnsemblFungi" id="CEF73240"/>
    </source>
</evidence>
<accession>A0A098D452</accession>
<gene>
    <name evidence="1" type="ORF">FGRAMPH1_01T02877</name>
</gene>
<dbReference type="EnsemblFungi" id="CEF73240">
    <property type="protein sequence ID" value="CEF73240"/>
    <property type="gene ID" value="FGRRES_20027"/>
</dbReference>
<reference evidence="2" key="4">
    <citation type="submission" date="2017-01" db="UniProtKB">
        <authorList>
            <consortium name="EnsemblFungi"/>
        </authorList>
    </citation>
    <scope>IDENTIFICATION</scope>
    <source>
        <strain evidence="2">PH-1 / ATCC MYA-4620 / FGSC 9075 / NRRL 31084</strain>
    </source>
</reference>
<evidence type="ECO:0000313" key="1">
    <source>
        <dbReference type="EMBL" id="CEF73240.1"/>
    </source>
</evidence>
<keyword evidence="3" id="KW-1185">Reference proteome</keyword>
<reference evidence="1 3" key="3">
    <citation type="journal article" date="2015" name="BMC Genomics">
        <title>The completed genome sequence of the pathogenic ascomycete fungus Fusarium graminearum.</title>
        <authorList>
            <person name="King R."/>
            <person name="Urban M."/>
            <person name="Hammond-Kosack M.C."/>
            <person name="Hassani-Pak K."/>
            <person name="Hammond-Kosack K.E."/>
        </authorList>
    </citation>
    <scope>NUCLEOTIDE SEQUENCE [LARGE SCALE GENOMIC DNA]</scope>
    <source>
        <strain evidence="3">ATCC MYA-4620 / CBS 123657 / FGSC 9075 / NRRL 31084 / PH-1</strain>
        <strain evidence="1">PH-1</strain>
    </source>
</reference>
<dbReference type="EMBL" id="HG970332">
    <property type="protein sequence ID" value="CEF73240.1"/>
    <property type="molecule type" value="Genomic_DNA"/>
</dbReference>
<dbReference type="Proteomes" id="UP000070720">
    <property type="component" value="Chromosome 1"/>
</dbReference>
<reference evidence="2 3" key="1">
    <citation type="journal article" date="2007" name="Science">
        <title>The Fusarium graminearum genome reveals a link between localized polymorphism and pathogen specialization.</title>
        <authorList>
            <person name="Cuomo C.A."/>
            <person name="Gueldener U."/>
            <person name="Xu J.-R."/>
            <person name="Trail F."/>
            <person name="Turgeon B.G."/>
            <person name="Di Pietro A."/>
            <person name="Walton J.D."/>
            <person name="Ma L.-J."/>
            <person name="Baker S.E."/>
            <person name="Rep M."/>
            <person name="Adam G."/>
            <person name="Antoniw J."/>
            <person name="Baldwin T."/>
            <person name="Calvo S.E."/>
            <person name="Chang Y.-L."/>
            <person name="DeCaprio D."/>
            <person name="Gale L.R."/>
            <person name="Gnerre S."/>
            <person name="Goswami R.S."/>
            <person name="Hammond-Kosack K."/>
            <person name="Harris L.J."/>
            <person name="Hilburn K."/>
            <person name="Kennell J.C."/>
            <person name="Kroken S."/>
            <person name="Magnuson J.K."/>
            <person name="Mannhaupt G."/>
            <person name="Mauceli E.W."/>
            <person name="Mewes H.-W."/>
            <person name="Mitterbauer R."/>
            <person name="Muehlbauer G."/>
            <person name="Muensterkoetter M."/>
            <person name="Nelson D."/>
            <person name="O'Donnell K."/>
            <person name="Ouellet T."/>
            <person name="Qi W."/>
            <person name="Quesneville H."/>
            <person name="Roncero M.I.G."/>
            <person name="Seong K.-Y."/>
            <person name="Tetko I.V."/>
            <person name="Urban M."/>
            <person name="Waalwijk C."/>
            <person name="Ward T.J."/>
            <person name="Yao J."/>
            <person name="Birren B.W."/>
            <person name="Kistler H.C."/>
        </authorList>
    </citation>
    <scope>NUCLEOTIDE SEQUENCE [LARGE SCALE GENOMIC DNA]</scope>
    <source>
        <strain evidence="3">ATCC MYA-4620 / CBS 123657 / FGSC 9075 / NRRL 31084 / PH-1</strain>
        <strain evidence="2">PH-1 / ATCC MYA-4620 / FGSC 9075 / NRRL 31084</strain>
    </source>
</reference>
<reference evidence="2 3" key="2">
    <citation type="journal article" date="2010" name="Nature">
        <title>Comparative genomics reveals mobile pathogenicity chromosomes in Fusarium.</title>
        <authorList>
            <person name="Ma L.J."/>
            <person name="van der Does H.C."/>
            <person name="Borkovich K.A."/>
            <person name="Coleman J.J."/>
            <person name="Daboussi M.J."/>
            <person name="Di Pietro A."/>
            <person name="Dufresne M."/>
            <person name="Freitag M."/>
            <person name="Grabherr M."/>
            <person name="Henrissat B."/>
            <person name="Houterman P.M."/>
            <person name="Kang S."/>
            <person name="Shim W.B."/>
            <person name="Woloshuk C."/>
            <person name="Xie X."/>
            <person name="Xu J.R."/>
            <person name="Antoniw J."/>
            <person name="Baker S.E."/>
            <person name="Bluhm B.H."/>
            <person name="Breakspear A."/>
            <person name="Brown D.W."/>
            <person name="Butchko R.A."/>
            <person name="Chapman S."/>
            <person name="Coulson R."/>
            <person name="Coutinho P.M."/>
            <person name="Danchin E.G."/>
            <person name="Diener A."/>
            <person name="Gale L.R."/>
            <person name="Gardiner D.M."/>
            <person name="Goff S."/>
            <person name="Hammond-Kosack K.E."/>
            <person name="Hilburn K."/>
            <person name="Hua-Van A."/>
            <person name="Jonkers W."/>
            <person name="Kazan K."/>
            <person name="Kodira C.D."/>
            <person name="Koehrsen M."/>
            <person name="Kumar L."/>
            <person name="Lee Y.H."/>
            <person name="Li L."/>
            <person name="Manners J.M."/>
            <person name="Miranda-Saavedra D."/>
            <person name="Mukherjee M."/>
            <person name="Park G."/>
            <person name="Park J."/>
            <person name="Park S.Y."/>
            <person name="Proctor R.H."/>
            <person name="Regev A."/>
            <person name="Ruiz-Roldan M.C."/>
            <person name="Sain D."/>
            <person name="Sakthikumar S."/>
            <person name="Sykes S."/>
            <person name="Schwartz D.C."/>
            <person name="Turgeon B.G."/>
            <person name="Wapinski I."/>
            <person name="Yoder O."/>
            <person name="Young S."/>
            <person name="Zeng Q."/>
            <person name="Zhou S."/>
            <person name="Galagan J."/>
            <person name="Cuomo C.A."/>
            <person name="Kistler H.C."/>
            <person name="Rep M."/>
        </authorList>
    </citation>
    <scope>GENOME REANNOTATION</scope>
    <source>
        <strain evidence="3">ATCC MYA-4620 / CBS 123657 / FGSC 9075 / NRRL 31084 / PH-1</strain>
        <strain evidence="2">PH-1 / ATCC MYA-4620 / FGSC 9075 / NRRL 31084</strain>
    </source>
</reference>
<dbReference type="InParanoid" id="A0A098D452"/>
<name>A0A098D452_GIBZE</name>
<protein>
    <submittedName>
        <fullName evidence="1">Chromosome 1, complete genome</fullName>
    </submittedName>
</protein>
<organism evidence="1 3">
    <name type="scientific">Gibberella zeae (strain ATCC MYA-4620 / CBS 123657 / FGSC 9075 / NRRL 31084 / PH-1)</name>
    <name type="common">Wheat head blight fungus</name>
    <name type="synonym">Fusarium graminearum</name>
    <dbReference type="NCBI Taxonomy" id="229533"/>
    <lineage>
        <taxon>Eukaryota</taxon>
        <taxon>Fungi</taxon>
        <taxon>Dikarya</taxon>
        <taxon>Ascomycota</taxon>
        <taxon>Pezizomycotina</taxon>
        <taxon>Sordariomycetes</taxon>
        <taxon>Hypocreomycetidae</taxon>
        <taxon>Hypocreales</taxon>
        <taxon>Nectriaceae</taxon>
        <taxon>Fusarium</taxon>
    </lineage>
</organism>
<accession>A0A0E0RPR5</accession>
<dbReference type="VEuPathDB" id="FungiDB:FGRAMPH1_01G02877"/>
<proteinExistence type="predicted"/>
<evidence type="ECO:0000313" key="3">
    <source>
        <dbReference type="Proteomes" id="UP000070720"/>
    </source>
</evidence>
<dbReference type="AlphaFoldDB" id="A0A098D452"/>
<sequence length="71" mass="7638">MGFSNFTMLTQSPLVCFSISTAPNSHWSPVPMQPPSQNDADQGPNVSTLVGAVLAWPTTPAPDGLYNRYLD</sequence>